<proteinExistence type="predicted"/>
<evidence type="ECO:0000313" key="2">
    <source>
        <dbReference type="Proteomes" id="UP000008635"/>
    </source>
</evidence>
<dbReference type="Proteomes" id="UP000008635">
    <property type="component" value="Chromosome"/>
</dbReference>
<dbReference type="eggNOG" id="ENOG5032VFB">
    <property type="taxonomic scope" value="Bacteria"/>
</dbReference>
<keyword evidence="2" id="KW-1185">Reference proteome</keyword>
<dbReference type="OrthoDB" id="7428016at2"/>
<reference evidence="2" key="2">
    <citation type="submission" date="2011-01" db="EMBL/GenBank/DDBJ databases">
        <title>The complete genome of Deinococcus maricopensis DSM 21211.</title>
        <authorList>
            <consortium name="US DOE Joint Genome Institute (JGI-PGF)"/>
            <person name="Lucas S."/>
            <person name="Copeland A."/>
            <person name="Lapidus A."/>
            <person name="Goodwin L."/>
            <person name="Pitluck S."/>
            <person name="Kyrpides N."/>
            <person name="Mavromatis K."/>
            <person name="Pagani I."/>
            <person name="Ivanova N."/>
            <person name="Ovchinnikova G."/>
            <person name="Zeytun A."/>
            <person name="Detter J.C."/>
            <person name="Han C."/>
            <person name="Land M."/>
            <person name="Hauser L."/>
            <person name="Markowitz V."/>
            <person name="Cheng J.-F."/>
            <person name="Hugenholtz P."/>
            <person name="Woyke T."/>
            <person name="Wu D."/>
            <person name="Pukall R."/>
            <person name="Gehrich-Schroeter G."/>
            <person name="Brambilla E."/>
            <person name="Klenk H.-P."/>
            <person name="Eisen J.A."/>
        </authorList>
    </citation>
    <scope>NUCLEOTIDE SEQUENCE [LARGE SCALE GENOMIC DNA]</scope>
    <source>
        <strain evidence="2">DSM 21211 / LMG 22137 / NRRL B-23946 / LB-34</strain>
    </source>
</reference>
<reference evidence="1 2" key="1">
    <citation type="journal article" date="2011" name="Stand. Genomic Sci.">
        <title>Complete genome sequence of Deinococcus maricopensis type strain (LB-34).</title>
        <authorList>
            <person name="Pukall R."/>
            <person name="Zeytun A."/>
            <person name="Lucas S."/>
            <person name="Lapidus A."/>
            <person name="Hammon N."/>
            <person name="Deshpande S."/>
            <person name="Nolan M."/>
            <person name="Cheng J.F."/>
            <person name="Pitluck S."/>
            <person name="Liolios K."/>
            <person name="Pagani I."/>
            <person name="Mikhailova N."/>
            <person name="Ivanova N."/>
            <person name="Mavromatis K."/>
            <person name="Pati A."/>
            <person name="Tapia R."/>
            <person name="Han C."/>
            <person name="Goodwin L."/>
            <person name="Chen A."/>
            <person name="Palaniappan K."/>
            <person name="Land M."/>
            <person name="Hauser L."/>
            <person name="Chang Y.J."/>
            <person name="Jeffries C.D."/>
            <person name="Brambilla E.M."/>
            <person name="Rohde M."/>
            <person name="Goker M."/>
            <person name="Detter J.C."/>
            <person name="Woyke T."/>
            <person name="Bristow J."/>
            <person name="Eisen J.A."/>
            <person name="Markowitz V."/>
            <person name="Hugenholtz P."/>
            <person name="Kyrpides N.C."/>
            <person name="Klenk H.P."/>
        </authorList>
    </citation>
    <scope>NUCLEOTIDE SEQUENCE [LARGE SCALE GENOMIC DNA]</scope>
    <source>
        <strain evidence="2">DSM 21211 / LMG 22137 / NRRL B-23946 / LB-34</strain>
    </source>
</reference>
<dbReference type="AlphaFoldDB" id="E8U968"/>
<accession>E8U968</accession>
<dbReference type="HOGENOM" id="CLU_128155_0_0_0"/>
<sequence length="157" mass="18301">MRLTLSTTLNAPVGRVWAHVQQPALLRFVAAPLQTFEPLRPATWPARWAAGEYVVHVRVLGVRLSGTHCISVSFPDPDTMRGRERFELHDHGHGRLARTWNHDIIVQALPDGRTRYTDRVEVRAGLFTPFVWAYAQVFYRHRQRRWRQLVRQAFRGL</sequence>
<dbReference type="EMBL" id="CP002454">
    <property type="protein sequence ID" value="ADV67607.1"/>
    <property type="molecule type" value="Genomic_DNA"/>
</dbReference>
<evidence type="ECO:0008006" key="3">
    <source>
        <dbReference type="Google" id="ProtNLM"/>
    </source>
</evidence>
<dbReference type="RefSeq" id="WP_013557112.1">
    <property type="nucleotide sequence ID" value="NC_014958.1"/>
</dbReference>
<dbReference type="Gene3D" id="3.30.530.20">
    <property type="match status" value="1"/>
</dbReference>
<dbReference type="SUPFAM" id="SSF55961">
    <property type="entry name" value="Bet v1-like"/>
    <property type="match status" value="1"/>
</dbReference>
<evidence type="ECO:0000313" key="1">
    <source>
        <dbReference type="EMBL" id="ADV67607.1"/>
    </source>
</evidence>
<name>E8U968_DEIML</name>
<gene>
    <name evidence="1" type="ordered locus">Deima_1962</name>
</gene>
<organism evidence="1 2">
    <name type="scientific">Deinococcus maricopensis (strain DSM 21211 / LMG 22137 / NRRL B-23946 / LB-34)</name>
    <dbReference type="NCBI Taxonomy" id="709986"/>
    <lineage>
        <taxon>Bacteria</taxon>
        <taxon>Thermotogati</taxon>
        <taxon>Deinococcota</taxon>
        <taxon>Deinococci</taxon>
        <taxon>Deinococcales</taxon>
        <taxon>Deinococcaceae</taxon>
        <taxon>Deinococcus</taxon>
    </lineage>
</organism>
<dbReference type="KEGG" id="dmr:Deima_1962"/>
<dbReference type="InterPro" id="IPR023393">
    <property type="entry name" value="START-like_dom_sf"/>
</dbReference>
<protein>
    <recommendedName>
        <fullName evidence="3">Cyclase/dehydrase</fullName>
    </recommendedName>
</protein>
<dbReference type="STRING" id="709986.Deima_1962"/>